<organism evidence="1 3">
    <name type="scientific">Pseudomonas tohonis</name>
    <dbReference type="NCBI Taxonomy" id="2725477"/>
    <lineage>
        <taxon>Bacteria</taxon>
        <taxon>Pseudomonadati</taxon>
        <taxon>Pseudomonadota</taxon>
        <taxon>Gammaproteobacteria</taxon>
        <taxon>Pseudomonadales</taxon>
        <taxon>Pseudomonadaceae</taxon>
        <taxon>Pseudomonas</taxon>
    </lineage>
</organism>
<accession>A0A6J4EBL6</accession>
<evidence type="ECO:0000313" key="3">
    <source>
        <dbReference type="Proteomes" id="UP000509383"/>
    </source>
</evidence>
<name>A0A6J4EBL6_9PSED</name>
<dbReference type="Proteomes" id="UP000509383">
    <property type="component" value="Chromosome"/>
</dbReference>
<dbReference type="EMBL" id="BQKM01000001">
    <property type="protein sequence ID" value="GJN50598.1"/>
    <property type="molecule type" value="Genomic_DNA"/>
</dbReference>
<gene>
    <name evidence="1" type="ORF">TUM18999_48570</name>
    <name evidence="2" type="ORF">TUM20286_03500</name>
</gene>
<evidence type="ECO:0000313" key="1">
    <source>
        <dbReference type="EMBL" id="BCG26666.1"/>
    </source>
</evidence>
<protein>
    <submittedName>
        <fullName evidence="1">Uncharacterized protein</fullName>
    </submittedName>
</protein>
<dbReference type="AlphaFoldDB" id="A0A6J4EBL6"/>
<evidence type="ECO:0000313" key="2">
    <source>
        <dbReference type="EMBL" id="GJN50598.1"/>
    </source>
</evidence>
<reference evidence="1 3" key="1">
    <citation type="submission" date="2020-05" db="EMBL/GenBank/DDBJ databases">
        <title>Characterization of novel class B3 metallo-beta-lactamase from novel Pseudomonas species.</title>
        <authorList>
            <person name="Yamada K."/>
            <person name="Aoki K."/>
            <person name="Ishii Y."/>
        </authorList>
    </citation>
    <scope>NUCLEOTIDE SEQUENCE [LARGE SCALE GENOMIC DNA]</scope>
    <source>
        <strain evidence="1 3">TUM18999</strain>
        <strain evidence="2 4">TUM20286</strain>
    </source>
</reference>
<dbReference type="Proteomes" id="UP001054892">
    <property type="component" value="Unassembled WGS sequence"/>
</dbReference>
<dbReference type="EMBL" id="AP023189">
    <property type="protein sequence ID" value="BCG26666.1"/>
    <property type="molecule type" value="Genomic_DNA"/>
</dbReference>
<proteinExistence type="predicted"/>
<evidence type="ECO:0000313" key="4">
    <source>
        <dbReference type="Proteomes" id="UP001054892"/>
    </source>
</evidence>
<keyword evidence="4" id="KW-1185">Reference proteome</keyword>
<sequence>MAQEGRQRLAHRRALEQQAGQQAASLWVEGLPDQQADLRQRRVARCQLPQPQQQALVQALLLQRRGGIATPQQHLAGQAGHLQPRSLDGTQLQQQVMQVEHRQGGDAGWAHGRQSFFLHGQ</sequence>
<dbReference type="KEGG" id="ptw:TUM18999_48570"/>